<proteinExistence type="predicted"/>
<evidence type="ECO:0000259" key="1">
    <source>
        <dbReference type="Pfam" id="PF05239"/>
    </source>
</evidence>
<dbReference type="PANTHER" id="PTHR38137:SF2">
    <property type="entry name" value="PRC-BARREL DOMAIN-CONTAINING PROTEIN"/>
    <property type="match status" value="1"/>
</dbReference>
<accession>A0A8J7RGA6</accession>
<evidence type="ECO:0000313" key="2">
    <source>
        <dbReference type="EMBL" id="MBP2200995.1"/>
    </source>
</evidence>
<dbReference type="SUPFAM" id="SSF50346">
    <property type="entry name" value="PRC-barrel domain"/>
    <property type="match status" value="1"/>
</dbReference>
<dbReference type="EMBL" id="JAGGMV010000001">
    <property type="protein sequence ID" value="MBP2200995.1"/>
    <property type="molecule type" value="Genomic_DNA"/>
</dbReference>
<comment type="caution">
    <text evidence="2">The sequence shown here is derived from an EMBL/GenBank/DDBJ whole genome shotgun (WGS) entry which is preliminary data.</text>
</comment>
<dbReference type="AlphaFoldDB" id="A0A8J7RGA6"/>
<gene>
    <name evidence="2" type="ORF">J3E07_000393</name>
</gene>
<dbReference type="Gene3D" id="2.30.30.240">
    <property type="entry name" value="PRC-barrel domain"/>
    <property type="match status" value="1"/>
</dbReference>
<sequence>MKLSFKSLCGRSIVGDHGSIVGTVNDLVIDEKTGRLVSLNVEVSEQSAIYNKEPSVFIPYRTVSAVRDVVVVDESKMAINN</sequence>
<name>A0A8J7RGA6_METVO</name>
<dbReference type="OrthoDB" id="85079at2157"/>
<organism evidence="2 3">
    <name type="scientific">Methanococcus voltae</name>
    <dbReference type="NCBI Taxonomy" id="2188"/>
    <lineage>
        <taxon>Archaea</taxon>
        <taxon>Methanobacteriati</taxon>
        <taxon>Methanobacteriota</taxon>
        <taxon>Methanomada group</taxon>
        <taxon>Methanococci</taxon>
        <taxon>Methanococcales</taxon>
        <taxon>Methanococcaceae</taxon>
        <taxon>Methanococcus</taxon>
    </lineage>
</organism>
<dbReference type="InterPro" id="IPR011033">
    <property type="entry name" value="PRC_barrel-like_sf"/>
</dbReference>
<dbReference type="RefSeq" id="WP_209590467.1">
    <property type="nucleotide sequence ID" value="NZ_JAGGMU010000001.1"/>
</dbReference>
<evidence type="ECO:0000313" key="3">
    <source>
        <dbReference type="Proteomes" id="UP000740329"/>
    </source>
</evidence>
<protein>
    <submittedName>
        <fullName evidence="2">Sporulation protein YlmC with PRC-barrel domain</fullName>
    </submittedName>
</protein>
<reference evidence="2" key="1">
    <citation type="submission" date="2021-03" db="EMBL/GenBank/DDBJ databases">
        <title>Genomic Encyclopedia of Type Strains, Phase IV (KMG-V): Genome sequencing to study the core and pangenomes of soil and plant-associated prokaryotes.</title>
        <authorList>
            <person name="Whitman W."/>
        </authorList>
    </citation>
    <scope>NUCLEOTIDE SEQUENCE</scope>
    <source>
        <strain evidence="2">C4</strain>
    </source>
</reference>
<dbReference type="InterPro" id="IPR027275">
    <property type="entry name" value="PRC-brl_dom"/>
</dbReference>
<dbReference type="PANTHER" id="PTHR38137">
    <property type="entry name" value="PRC-BARREL DOMAIN PROTEIN"/>
    <property type="match status" value="1"/>
</dbReference>
<dbReference type="Proteomes" id="UP000740329">
    <property type="component" value="Unassembled WGS sequence"/>
</dbReference>
<feature type="domain" description="PRC-barrel" evidence="1">
    <location>
        <begin position="5"/>
        <end position="76"/>
    </location>
</feature>
<dbReference type="Pfam" id="PF05239">
    <property type="entry name" value="PRC"/>
    <property type="match status" value="1"/>
</dbReference>